<feature type="site" description="Transition state stabilizer" evidence="7">
    <location>
        <position position="18"/>
    </location>
</feature>
<dbReference type="EC" id="4.2.1.10" evidence="5 7"/>
<dbReference type="HAMAP" id="MF_00169">
    <property type="entry name" value="AroQ"/>
    <property type="match status" value="1"/>
</dbReference>
<dbReference type="InterPro" id="IPR001874">
    <property type="entry name" value="DHquinase_II"/>
</dbReference>
<feature type="binding site" evidence="7">
    <location>
        <position position="87"/>
    </location>
    <ligand>
        <name>substrate</name>
    </ligand>
</feature>
<feature type="binding site" evidence="7">
    <location>
        <position position="80"/>
    </location>
    <ligand>
        <name>substrate</name>
    </ligand>
</feature>
<dbReference type="NCBIfam" id="NF003807">
    <property type="entry name" value="PRK05395.1-4"/>
    <property type="match status" value="1"/>
</dbReference>
<keyword evidence="7" id="KW-0028">Amino-acid biosynthesis</keyword>
<dbReference type="PIRSF" id="PIRSF001399">
    <property type="entry name" value="DHquinase_II"/>
    <property type="match status" value="1"/>
</dbReference>
<comment type="caution">
    <text evidence="8">The sequence shown here is derived from an EMBL/GenBank/DDBJ whole genome shotgun (WGS) entry which is preliminary data.</text>
</comment>
<reference evidence="9" key="1">
    <citation type="journal article" date="2019" name="Int. J. Syst. Evol. Microbiol.">
        <title>The Global Catalogue of Microorganisms (GCM) 10K type strain sequencing project: providing services to taxonomists for standard genome sequencing and annotation.</title>
        <authorList>
            <consortium name="The Broad Institute Genomics Platform"/>
            <consortium name="The Broad Institute Genome Sequencing Center for Infectious Disease"/>
            <person name="Wu L."/>
            <person name="Ma J."/>
        </authorList>
    </citation>
    <scope>NUCLEOTIDE SEQUENCE [LARGE SCALE GENOMIC DNA]</scope>
    <source>
        <strain evidence="9">CCUG 56754</strain>
    </source>
</reference>
<evidence type="ECO:0000256" key="6">
    <source>
        <dbReference type="ARBA" id="ARBA00023239"/>
    </source>
</evidence>
<accession>A0ABW3LKW0</accession>
<gene>
    <name evidence="7 8" type="primary">aroQ</name>
    <name evidence="8" type="ORF">ACFQ3N_08610</name>
</gene>
<feature type="binding site" evidence="7">
    <location>
        <begin position="101"/>
        <end position="102"/>
    </location>
    <ligand>
        <name>substrate</name>
    </ligand>
</feature>
<dbReference type="Pfam" id="PF01220">
    <property type="entry name" value="DHquinase_II"/>
    <property type="match status" value="1"/>
</dbReference>
<feature type="binding site" evidence="7">
    <location>
        <position position="111"/>
    </location>
    <ligand>
        <name>substrate</name>
    </ligand>
</feature>
<dbReference type="GO" id="GO:0003855">
    <property type="term" value="F:3-dehydroquinate dehydratase activity"/>
    <property type="evidence" value="ECO:0007669"/>
    <property type="project" value="UniProtKB-EC"/>
</dbReference>
<dbReference type="PROSITE" id="PS01029">
    <property type="entry name" value="DEHYDROQUINASE_II"/>
    <property type="match status" value="1"/>
</dbReference>
<feature type="binding site" evidence="7">
    <location>
        <position position="74"/>
    </location>
    <ligand>
        <name>substrate</name>
    </ligand>
</feature>
<evidence type="ECO:0000256" key="1">
    <source>
        <dbReference type="ARBA" id="ARBA00001864"/>
    </source>
</evidence>
<evidence type="ECO:0000313" key="8">
    <source>
        <dbReference type="EMBL" id="MFD1038458.1"/>
    </source>
</evidence>
<dbReference type="PANTHER" id="PTHR21272:SF3">
    <property type="entry name" value="CATABOLIC 3-DEHYDROQUINASE"/>
    <property type="match status" value="1"/>
</dbReference>
<evidence type="ECO:0000256" key="7">
    <source>
        <dbReference type="HAMAP-Rule" id="MF_00169"/>
    </source>
</evidence>
<dbReference type="SUPFAM" id="SSF52304">
    <property type="entry name" value="Type II 3-dehydroquinate dehydratase"/>
    <property type="match status" value="1"/>
</dbReference>
<dbReference type="NCBIfam" id="TIGR01088">
    <property type="entry name" value="aroQ"/>
    <property type="match status" value="1"/>
</dbReference>
<comment type="function">
    <text evidence="7">Catalyzes a trans-dehydration via an enolate intermediate.</text>
</comment>
<evidence type="ECO:0000256" key="3">
    <source>
        <dbReference type="ARBA" id="ARBA00011037"/>
    </source>
</evidence>
<protein>
    <recommendedName>
        <fullName evidence="5 7">3-dehydroquinate dehydratase</fullName>
        <shortName evidence="7">3-dehydroquinase</shortName>
        <ecNumber evidence="5 7">4.2.1.10</ecNumber>
    </recommendedName>
    <alternativeName>
        <fullName evidence="7">Type II DHQase</fullName>
    </alternativeName>
</protein>
<dbReference type="Gene3D" id="3.40.50.9100">
    <property type="entry name" value="Dehydroquinase, class II"/>
    <property type="match status" value="1"/>
</dbReference>
<dbReference type="Proteomes" id="UP001597040">
    <property type="component" value="Unassembled WGS sequence"/>
</dbReference>
<feature type="active site" description="Proton acceptor" evidence="7">
    <location>
        <position position="23"/>
    </location>
</feature>
<dbReference type="EMBL" id="JBHTKJ010000021">
    <property type="protein sequence ID" value="MFD1038458.1"/>
    <property type="molecule type" value="Genomic_DNA"/>
</dbReference>
<evidence type="ECO:0000313" key="9">
    <source>
        <dbReference type="Proteomes" id="UP001597040"/>
    </source>
</evidence>
<dbReference type="NCBIfam" id="NF003805">
    <property type="entry name" value="PRK05395.1-2"/>
    <property type="match status" value="1"/>
</dbReference>
<keyword evidence="9" id="KW-1185">Reference proteome</keyword>
<sequence length="154" mass="17338">MKRLLLVNGPNINLLGMREKEIYGDFSLKDIVRNLASLTKQYGYTIDDFQSNHEGELIDRLQEANGQYNGIIFNPAAYTHTSIALRDVIKAIDTPVIEVHISNVHQRESFRHTSMLAPVCYGQIVGLGISGYRLAALAFIEEHIERNEGHGENN</sequence>
<evidence type="ECO:0000256" key="2">
    <source>
        <dbReference type="ARBA" id="ARBA00004902"/>
    </source>
</evidence>
<dbReference type="InterPro" id="IPR036441">
    <property type="entry name" value="DHquinase_II_sf"/>
</dbReference>
<dbReference type="NCBIfam" id="NF003806">
    <property type="entry name" value="PRK05395.1-3"/>
    <property type="match status" value="1"/>
</dbReference>
<comment type="subunit">
    <text evidence="4 7">Homododecamer.</text>
</comment>
<comment type="pathway">
    <text evidence="2 7">Metabolic intermediate biosynthesis; chorismate biosynthesis; chorismate from D-erythrose 4-phosphate and phosphoenolpyruvate: step 3/7.</text>
</comment>
<dbReference type="InterPro" id="IPR018509">
    <property type="entry name" value="DHquinase_II_CS"/>
</dbReference>
<evidence type="ECO:0000256" key="5">
    <source>
        <dbReference type="ARBA" id="ARBA00012060"/>
    </source>
</evidence>
<dbReference type="CDD" id="cd00466">
    <property type="entry name" value="DHQase_II"/>
    <property type="match status" value="1"/>
</dbReference>
<keyword evidence="6 7" id="KW-0456">Lyase</keyword>
<dbReference type="RefSeq" id="WP_390361454.1">
    <property type="nucleotide sequence ID" value="NZ_JBHTKJ010000021.1"/>
</dbReference>
<comment type="catalytic activity">
    <reaction evidence="1 7">
        <text>3-dehydroquinate = 3-dehydroshikimate + H2O</text>
        <dbReference type="Rhea" id="RHEA:21096"/>
        <dbReference type="ChEBI" id="CHEBI:15377"/>
        <dbReference type="ChEBI" id="CHEBI:16630"/>
        <dbReference type="ChEBI" id="CHEBI:32364"/>
        <dbReference type="EC" id="4.2.1.10"/>
    </reaction>
</comment>
<evidence type="ECO:0000256" key="4">
    <source>
        <dbReference type="ARBA" id="ARBA00011193"/>
    </source>
</evidence>
<comment type="similarity">
    <text evidence="3 7">Belongs to the type-II 3-dehydroquinase family.</text>
</comment>
<organism evidence="8 9">
    <name type="scientific">Virgibacillus byunsanensis</name>
    <dbReference type="NCBI Taxonomy" id="570945"/>
    <lineage>
        <taxon>Bacteria</taxon>
        <taxon>Bacillati</taxon>
        <taxon>Bacillota</taxon>
        <taxon>Bacilli</taxon>
        <taxon>Bacillales</taxon>
        <taxon>Bacillaceae</taxon>
        <taxon>Virgibacillus</taxon>
    </lineage>
</organism>
<proteinExistence type="inferred from homology"/>
<feature type="active site" description="Proton donor" evidence="7">
    <location>
        <position position="100"/>
    </location>
</feature>
<keyword evidence="7" id="KW-0057">Aromatic amino acid biosynthesis</keyword>
<dbReference type="PANTHER" id="PTHR21272">
    <property type="entry name" value="CATABOLIC 3-DEHYDROQUINASE"/>
    <property type="match status" value="1"/>
</dbReference>
<name>A0ABW3LKW0_9BACI</name>